<name>A0A0B4X2R2_9HYPH</name>
<dbReference type="Pfam" id="PF03737">
    <property type="entry name" value="RraA-like"/>
    <property type="match status" value="1"/>
</dbReference>
<comment type="cofactor">
    <cofactor evidence="1">
        <name>a divalent metal cation</name>
        <dbReference type="ChEBI" id="CHEBI:60240"/>
    </cofactor>
</comment>
<keyword evidence="7" id="KW-1185">Reference proteome</keyword>
<dbReference type="InterPro" id="IPR005493">
    <property type="entry name" value="RraA/RraA-like"/>
</dbReference>
<dbReference type="SUPFAM" id="SSF89562">
    <property type="entry name" value="RraA-like"/>
    <property type="match status" value="1"/>
</dbReference>
<gene>
    <name evidence="6" type="ORF">RGR602_CH03087</name>
</gene>
<evidence type="ECO:0000313" key="7">
    <source>
        <dbReference type="Proteomes" id="UP000031368"/>
    </source>
</evidence>
<dbReference type="InterPro" id="IPR036704">
    <property type="entry name" value="RraA/RraA-like_sf"/>
</dbReference>
<evidence type="ECO:0000256" key="1">
    <source>
        <dbReference type="ARBA" id="ARBA00001968"/>
    </source>
</evidence>
<dbReference type="GO" id="GO:0032259">
    <property type="term" value="P:methylation"/>
    <property type="evidence" value="ECO:0007669"/>
    <property type="project" value="UniProtKB-KW"/>
</dbReference>
<keyword evidence="5" id="KW-0460">Magnesium</keyword>
<keyword evidence="6" id="KW-0808">Transferase</keyword>
<protein>
    <recommendedName>
        <fullName evidence="2">Putative 4-hydroxy-4-methyl-2-oxoglutarate aldolase</fullName>
    </recommendedName>
    <alternativeName>
        <fullName evidence="3">Regulator of ribonuclease activity homolog</fullName>
    </alternativeName>
    <alternativeName>
        <fullName evidence="4">RraA-like protein</fullName>
    </alternativeName>
</protein>
<feature type="binding site" evidence="5">
    <location>
        <begin position="95"/>
        <end position="98"/>
    </location>
    <ligand>
        <name>substrate</name>
    </ligand>
</feature>
<feature type="binding site" evidence="5">
    <location>
        <position position="118"/>
    </location>
    <ligand>
        <name>Mg(2+)</name>
        <dbReference type="ChEBI" id="CHEBI:18420"/>
    </ligand>
</feature>
<dbReference type="PANTHER" id="PTHR33254">
    <property type="entry name" value="4-HYDROXY-4-METHYL-2-OXOGLUTARATE ALDOLASE 3-RELATED"/>
    <property type="match status" value="1"/>
</dbReference>
<evidence type="ECO:0000256" key="2">
    <source>
        <dbReference type="ARBA" id="ARBA00016549"/>
    </source>
</evidence>
<keyword evidence="5" id="KW-0479">Metal-binding</keyword>
<reference evidence="6 7" key="1">
    <citation type="submission" date="2013-11" db="EMBL/GenBank/DDBJ databases">
        <title>Complete genome sequence of Rhizobium gallicum bv. gallicum R602.</title>
        <authorList>
            <person name="Bustos P."/>
            <person name="Santamaria R.I."/>
            <person name="Lozano L."/>
            <person name="Acosta J.L."/>
            <person name="Ormeno-Orrillo E."/>
            <person name="Rogel M.A."/>
            <person name="Romero D."/>
            <person name="Cevallos M.A."/>
            <person name="Martinez-Romero E."/>
            <person name="Gonzalez V."/>
        </authorList>
    </citation>
    <scope>NUCLEOTIDE SEQUENCE [LARGE SCALE GENOMIC DNA]</scope>
    <source>
        <strain evidence="6 7">R602</strain>
    </source>
</reference>
<evidence type="ECO:0000256" key="4">
    <source>
        <dbReference type="ARBA" id="ARBA00030169"/>
    </source>
</evidence>
<evidence type="ECO:0000256" key="5">
    <source>
        <dbReference type="PIRSR" id="PIRSR605493-1"/>
    </source>
</evidence>
<evidence type="ECO:0000313" key="6">
    <source>
        <dbReference type="EMBL" id="AJD42404.1"/>
    </source>
</evidence>
<organism evidence="6 7">
    <name type="scientific">Rhizobium gallicum bv. gallicum R602sp</name>
    <dbReference type="NCBI Taxonomy" id="1041138"/>
    <lineage>
        <taxon>Bacteria</taxon>
        <taxon>Pseudomonadati</taxon>
        <taxon>Pseudomonadota</taxon>
        <taxon>Alphaproteobacteria</taxon>
        <taxon>Hyphomicrobiales</taxon>
        <taxon>Rhizobiaceae</taxon>
        <taxon>Rhizobium/Agrobacterium group</taxon>
        <taxon>Rhizobium</taxon>
    </lineage>
</organism>
<dbReference type="Proteomes" id="UP000031368">
    <property type="component" value="Chromosome"/>
</dbReference>
<accession>A0A0B4X2R2</accession>
<evidence type="ECO:0000256" key="3">
    <source>
        <dbReference type="ARBA" id="ARBA00029596"/>
    </source>
</evidence>
<comment type="cofactor">
    <cofactor evidence="5">
        <name>Mg(2+)</name>
        <dbReference type="ChEBI" id="CHEBI:18420"/>
    </cofactor>
</comment>
<dbReference type="PANTHER" id="PTHR33254:SF4">
    <property type="entry name" value="4-HYDROXY-4-METHYL-2-OXOGLUTARATE ALDOLASE 3-RELATED"/>
    <property type="match status" value="1"/>
</dbReference>
<dbReference type="RefSeq" id="WP_039845804.1">
    <property type="nucleotide sequence ID" value="NZ_CP006877.1"/>
</dbReference>
<keyword evidence="6" id="KW-0489">Methyltransferase</keyword>
<proteinExistence type="predicted"/>
<dbReference type="EMBL" id="CP006877">
    <property type="protein sequence ID" value="AJD42404.1"/>
    <property type="molecule type" value="Genomic_DNA"/>
</dbReference>
<dbReference type="KEGG" id="rga:RGR602_CH03087"/>
<dbReference type="GO" id="GO:0046872">
    <property type="term" value="F:metal ion binding"/>
    <property type="evidence" value="ECO:0007669"/>
    <property type="project" value="UniProtKB-KW"/>
</dbReference>
<dbReference type="GO" id="GO:0008168">
    <property type="term" value="F:methyltransferase activity"/>
    <property type="evidence" value="ECO:0007669"/>
    <property type="project" value="UniProtKB-KW"/>
</dbReference>
<dbReference type="Gene3D" id="3.50.30.40">
    <property type="entry name" value="Ribonuclease E inhibitor RraA/RraA-like"/>
    <property type="match status" value="1"/>
</dbReference>
<sequence length="216" mass="22949">MTEPYRMRMRPKAIPQSLRTLLAEVETATIGHFEYVGFVGALITPVFPAKAIGTAITVAAPGRDGTVIYKAIDLLTPGDALVISRVDQDDVACVGGGVVAAARARGAVAVIVDGPCTDVEEIRASQFPVWCRGVSSKTTSRRHKIGGAINVPIACGGAAVLPGYAVLADNEGVFVAEPSHMRRVADFALRRQRHSLQLRPHLEAGHSIFDLDQIVS</sequence>
<dbReference type="HOGENOM" id="CLU_072626_3_1_5"/>
<dbReference type="CDD" id="cd16841">
    <property type="entry name" value="RraA_family"/>
    <property type="match status" value="1"/>
</dbReference>
<dbReference type="AlphaFoldDB" id="A0A0B4X2R2"/>